<dbReference type="AlphaFoldDB" id="A0A896SVE7"/>
<geneLocation type="chloroplast" evidence="1"/>
<gene>
    <name evidence="1" type="primary">ycf58</name>
</gene>
<evidence type="ECO:0000313" key="1">
    <source>
        <dbReference type="EMBL" id="QSD57089.1"/>
    </source>
</evidence>
<dbReference type="GeneID" id="67279456"/>
<name>A0A896SVE7_9FLOR</name>
<sequence length="147" mass="17216">MTTNNNLVNRYLKGSWFSQTNIYILNTKQKKILTKQLCVTFNKVKNTHKISNTNHNKITSNFNLNTSNLECKIAKISIMENKINAIIEMLNKNLFKFKSYINNNNLIYEEYLYIINNNLMFSTGTLKRLNDSKYLGITVNSYIKLKT</sequence>
<keyword evidence="1" id="KW-0934">Plastid</keyword>
<dbReference type="EMBL" id="MW309501">
    <property type="protein sequence ID" value="QSD57089.1"/>
    <property type="molecule type" value="Genomic_DNA"/>
</dbReference>
<reference evidence="1" key="1">
    <citation type="submission" date="2020-11" db="EMBL/GenBank/DDBJ databases">
        <authorList>
            <person name="Paiano M.O."/>
        </authorList>
    </citation>
    <scope>NUCLEOTIDE SEQUENCE</scope>
</reference>
<proteinExistence type="predicted"/>
<keyword evidence="1" id="KW-0150">Chloroplast</keyword>
<protein>
    <submittedName>
        <fullName evidence="1">Uncharacterized protein</fullName>
    </submittedName>
</protein>
<dbReference type="RefSeq" id="YP_010170948.1">
    <property type="nucleotide sequence ID" value="NC_057618.1"/>
</dbReference>
<organism evidence="1">
    <name type="scientific">Chondria tumulosa</name>
    <dbReference type="NCBI Taxonomy" id="2740715"/>
    <lineage>
        <taxon>Eukaryota</taxon>
        <taxon>Rhodophyta</taxon>
        <taxon>Florideophyceae</taxon>
        <taxon>Rhodymeniophycidae</taxon>
        <taxon>Ceramiales</taxon>
        <taxon>Rhodomelaceae</taxon>
        <taxon>Chondrieae</taxon>
        <taxon>Chondria</taxon>
    </lineage>
</organism>
<accession>A0A896SVE7</accession>